<accession>A0AAW4WDT7</accession>
<sequence length="88" mass="10105">MVRNSRIEYEGSMYYFKSDGTPMKDRLTYHPDGEHIIYLDANGAMEQQGLFRFANGRDLGYANADGTLMHSGFSYDPYGRIVFFIGME</sequence>
<gene>
    <name evidence="1" type="ORF">LKD47_10590</name>
</gene>
<protein>
    <submittedName>
        <fullName evidence="1">Uncharacterized protein</fullName>
    </submittedName>
</protein>
<comment type="caution">
    <text evidence="1">The sequence shown here is derived from an EMBL/GenBank/DDBJ whole genome shotgun (WGS) entry which is preliminary data.</text>
</comment>
<dbReference type="EMBL" id="JAJEQW010000011">
    <property type="protein sequence ID" value="MCC2242744.1"/>
    <property type="molecule type" value="Genomic_DNA"/>
</dbReference>
<dbReference type="AlphaFoldDB" id="A0AAW4WDT7"/>
<evidence type="ECO:0000313" key="1">
    <source>
        <dbReference type="EMBL" id="MCC2242744.1"/>
    </source>
</evidence>
<dbReference type="RefSeq" id="WP_227710435.1">
    <property type="nucleotide sequence ID" value="NZ_JAJEQW010000011.1"/>
</dbReference>
<dbReference type="SUPFAM" id="SSF69360">
    <property type="entry name" value="Cell wall binding repeat"/>
    <property type="match status" value="1"/>
</dbReference>
<organism evidence="1 2">
    <name type="scientific">Roseburia amylophila</name>
    <dbReference type="NCBI Taxonomy" id="2981794"/>
    <lineage>
        <taxon>Bacteria</taxon>
        <taxon>Bacillati</taxon>
        <taxon>Bacillota</taxon>
        <taxon>Clostridia</taxon>
        <taxon>Lachnospirales</taxon>
        <taxon>Lachnospiraceae</taxon>
        <taxon>Roseburia</taxon>
    </lineage>
</organism>
<dbReference type="Proteomes" id="UP001198893">
    <property type="component" value="Unassembled WGS sequence"/>
</dbReference>
<reference evidence="1" key="1">
    <citation type="submission" date="2021-10" db="EMBL/GenBank/DDBJ databases">
        <title>Anaerobic single-cell dispensing facilitates the cultivation of human gut bacteria.</title>
        <authorList>
            <person name="Afrizal A."/>
        </authorList>
    </citation>
    <scope>NUCLEOTIDE SEQUENCE</scope>
    <source>
        <strain evidence="1">CLA-AA-H204</strain>
    </source>
</reference>
<evidence type="ECO:0000313" key="2">
    <source>
        <dbReference type="Proteomes" id="UP001198893"/>
    </source>
</evidence>
<name>A0AAW4WDT7_9FIRM</name>
<proteinExistence type="predicted"/>
<dbReference type="Gene3D" id="2.10.270.10">
    <property type="entry name" value="Cholin Binding"/>
    <property type="match status" value="1"/>
</dbReference>